<sequence length="386" mass="44155">MAALEKSYQLKMKQFVKIKARLDKQYEAAFEEDNDDLMSEIEAKIIALKEPESFDKKEIYVNDSTIEALTLCAESSPSGLAVVRDEASGLLAIFEQAARTHERSIYLEGYNAKRTSYTIRRIGRDDVVLPQLFINMLGGIQPDMLRGMIQSALCGKMNDGFLERVLQMSVYPESKKRTLTDFKVSPEAEQSIIRVYSVLAQLDTPHDPFAFKFDHVAQAKWTKWSEEALRDEQNSSKELLSYHAKRTEHCAKLALIFHLIDEASKSSINSVFNPNLKISVESLNRAMIWMRYLRSHAYRIIESAKCANTEQSPASILLRHLPDLDGQFTKSQLSTKGWKNFKTSEQRNEAVEVLLRHGYIKEARIFVDSSTKDVKGYIIHPDFIQK</sequence>
<reference evidence="1 2" key="1">
    <citation type="submission" date="2023-11" db="EMBL/GenBank/DDBJ databases">
        <title>Plant-associative lifestyle of Vibrio porteresiae and its evolutionary dynamics.</title>
        <authorList>
            <person name="Rameshkumar N."/>
            <person name="Kirti K."/>
        </authorList>
    </citation>
    <scope>NUCLEOTIDE SEQUENCE [LARGE SCALE GENOMIC DNA]</scope>
    <source>
        <strain evidence="1 2">MSSRF30</strain>
    </source>
</reference>
<dbReference type="EMBL" id="CP138203">
    <property type="protein sequence ID" value="WPC75271.1"/>
    <property type="molecule type" value="Genomic_DNA"/>
</dbReference>
<proteinExistence type="predicted"/>
<organism evidence="1 2">
    <name type="scientific">Vibrio porteresiae DSM 19223</name>
    <dbReference type="NCBI Taxonomy" id="1123496"/>
    <lineage>
        <taxon>Bacteria</taxon>
        <taxon>Pseudomonadati</taxon>
        <taxon>Pseudomonadota</taxon>
        <taxon>Gammaproteobacteria</taxon>
        <taxon>Vibrionales</taxon>
        <taxon>Vibrionaceae</taxon>
        <taxon>Vibrio</taxon>
    </lineage>
</organism>
<gene>
    <name evidence="1" type="ORF">R8Z52_07080</name>
</gene>
<dbReference type="InterPro" id="IPR025048">
    <property type="entry name" value="DUF3987"/>
</dbReference>
<protein>
    <submittedName>
        <fullName evidence="1">YfjI family protein</fullName>
    </submittedName>
</protein>
<evidence type="ECO:0000313" key="2">
    <source>
        <dbReference type="Proteomes" id="UP001304071"/>
    </source>
</evidence>
<dbReference type="RefSeq" id="WP_261896228.1">
    <property type="nucleotide sequence ID" value="NZ_AP024895.1"/>
</dbReference>
<dbReference type="Proteomes" id="UP001304071">
    <property type="component" value="Chromosome 1"/>
</dbReference>
<evidence type="ECO:0000313" key="1">
    <source>
        <dbReference type="EMBL" id="WPC75271.1"/>
    </source>
</evidence>
<accession>A0ABZ0QIJ3</accession>
<dbReference type="Pfam" id="PF13148">
    <property type="entry name" value="DUF3987"/>
    <property type="match status" value="1"/>
</dbReference>
<keyword evidence="2" id="KW-1185">Reference proteome</keyword>
<name>A0ABZ0QIJ3_9VIBR</name>